<reference evidence="1 2" key="1">
    <citation type="submission" date="2015-09" db="EMBL/GenBank/DDBJ databases">
        <authorList>
            <consortium name="Pathogen Informatics"/>
        </authorList>
    </citation>
    <scope>NUCLEOTIDE SEQUENCE [LARGE SCALE GENOMIC DNA]</scope>
    <source>
        <strain evidence="1 2">2789STDY5834855</strain>
    </source>
</reference>
<name>A0A174H7V3_9CLOT</name>
<dbReference type="Proteomes" id="UP000095558">
    <property type="component" value="Unassembled WGS sequence"/>
</dbReference>
<evidence type="ECO:0000313" key="2">
    <source>
        <dbReference type="Proteomes" id="UP000095558"/>
    </source>
</evidence>
<accession>A0A174H7V3</accession>
<dbReference type="EMBL" id="CYZV01000042">
    <property type="protein sequence ID" value="CUO70983.1"/>
    <property type="molecule type" value="Genomic_DNA"/>
</dbReference>
<protein>
    <submittedName>
        <fullName evidence="1">Uncharacterized protein</fullName>
    </submittedName>
</protein>
<evidence type="ECO:0000313" key="1">
    <source>
        <dbReference type="EMBL" id="CUO70983.1"/>
    </source>
</evidence>
<sequence>MVYGKGYWPSFKTAEYIYNMSTIYGGTTTETISEYSAYGSIFKYCDIVLNNSHYTSSTNALLNYFNDLKSGIKPLPFTFYIPIGFGKMNRKPIPNTVETNDPKLIFTTEFNEIW</sequence>
<proteinExistence type="predicted"/>
<dbReference type="RefSeq" id="WP_055277748.1">
    <property type="nucleotide sequence ID" value="NZ_CYZV01000042.1"/>
</dbReference>
<gene>
    <name evidence="1" type="ORF">ERS852470_03133</name>
</gene>
<organism evidence="1 2">
    <name type="scientific">Clostridium disporicum</name>
    <dbReference type="NCBI Taxonomy" id="84024"/>
    <lineage>
        <taxon>Bacteria</taxon>
        <taxon>Bacillati</taxon>
        <taxon>Bacillota</taxon>
        <taxon>Clostridia</taxon>
        <taxon>Eubacteriales</taxon>
        <taxon>Clostridiaceae</taxon>
        <taxon>Clostridium</taxon>
    </lineage>
</organism>
<dbReference type="AlphaFoldDB" id="A0A174H7V3"/>